<accession>A0ABT8CMR3</accession>
<keyword evidence="1" id="KW-0378">Hydrolase</keyword>
<keyword evidence="3" id="KW-1185">Reference proteome</keyword>
<dbReference type="InterPro" id="IPR029018">
    <property type="entry name" value="Hex-like_dom2"/>
</dbReference>
<sequence>MKLAFNNDPCWFTHLDQDRINIYFDGIISLLDDSLIGNNLQRELQHINSEIQLETQYSTEAKLVFALRDKLPAQFQEPFHLLSSNEAFHIKTLEQQTFIVATNSAGLLYGFYQLLSRLSLNQSINDYSSSPQAKFA</sequence>
<organism evidence="2 3">
    <name type="scientific">Vibrio artabrorum</name>
    <dbReference type="NCBI Taxonomy" id="446374"/>
    <lineage>
        <taxon>Bacteria</taxon>
        <taxon>Pseudomonadati</taxon>
        <taxon>Pseudomonadota</taxon>
        <taxon>Gammaproteobacteria</taxon>
        <taxon>Vibrionales</taxon>
        <taxon>Vibrionaceae</taxon>
        <taxon>Vibrio</taxon>
    </lineage>
</organism>
<dbReference type="Gene3D" id="3.30.379.10">
    <property type="entry name" value="Chitobiase/beta-hexosaminidase domain 2-like"/>
    <property type="match status" value="1"/>
</dbReference>
<evidence type="ECO:0000313" key="2">
    <source>
        <dbReference type="EMBL" id="MDN3702280.1"/>
    </source>
</evidence>
<name>A0ABT8CMR3_9VIBR</name>
<evidence type="ECO:0000256" key="1">
    <source>
        <dbReference type="ARBA" id="ARBA00022801"/>
    </source>
</evidence>
<comment type="caution">
    <text evidence="2">The sequence shown here is derived from an EMBL/GenBank/DDBJ whole genome shotgun (WGS) entry which is preliminary data.</text>
</comment>
<dbReference type="SUPFAM" id="SSF55545">
    <property type="entry name" value="beta-N-acetylhexosaminidase-like domain"/>
    <property type="match status" value="1"/>
</dbReference>
<protein>
    <submittedName>
        <fullName evidence="2">Uncharacterized protein</fullName>
    </submittedName>
</protein>
<dbReference type="Proteomes" id="UP001223712">
    <property type="component" value="Unassembled WGS sequence"/>
</dbReference>
<evidence type="ECO:0000313" key="3">
    <source>
        <dbReference type="Proteomes" id="UP001223712"/>
    </source>
</evidence>
<dbReference type="RefSeq" id="WP_290334955.1">
    <property type="nucleotide sequence ID" value="NZ_JAUFQY010000002.1"/>
</dbReference>
<gene>
    <name evidence="2" type="ORF">QWY96_17675</name>
</gene>
<dbReference type="EMBL" id="JAUFQY010000002">
    <property type="protein sequence ID" value="MDN3702280.1"/>
    <property type="molecule type" value="Genomic_DNA"/>
</dbReference>
<reference evidence="3" key="1">
    <citation type="journal article" date="2019" name="Int. J. Syst. Evol. Microbiol.">
        <title>The Global Catalogue of Microorganisms (GCM) 10K type strain sequencing project: providing services to taxonomists for standard genome sequencing and annotation.</title>
        <authorList>
            <consortium name="The Broad Institute Genomics Platform"/>
            <consortium name="The Broad Institute Genome Sequencing Center for Infectious Disease"/>
            <person name="Wu L."/>
            <person name="Ma J."/>
        </authorList>
    </citation>
    <scope>NUCLEOTIDE SEQUENCE [LARGE SCALE GENOMIC DNA]</scope>
    <source>
        <strain evidence="3">CECT 7226</strain>
    </source>
</reference>
<proteinExistence type="predicted"/>